<dbReference type="RefSeq" id="WP_221508778.1">
    <property type="nucleotide sequence ID" value="NZ_JACHJK010000003.1"/>
</dbReference>
<gene>
    <name evidence="2" type="ORF">FHS34_002317</name>
</gene>
<evidence type="ECO:0000313" key="3">
    <source>
        <dbReference type="Proteomes" id="UP000585836"/>
    </source>
</evidence>
<proteinExistence type="predicted"/>
<evidence type="ECO:0000313" key="2">
    <source>
        <dbReference type="EMBL" id="MBB5926861.1"/>
    </source>
</evidence>
<organism evidence="2 3">
    <name type="scientific">Streptomyces echinatus</name>
    <dbReference type="NCBI Taxonomy" id="67293"/>
    <lineage>
        <taxon>Bacteria</taxon>
        <taxon>Bacillati</taxon>
        <taxon>Actinomycetota</taxon>
        <taxon>Actinomycetes</taxon>
        <taxon>Kitasatosporales</taxon>
        <taxon>Streptomycetaceae</taxon>
        <taxon>Streptomyces</taxon>
    </lineage>
</organism>
<keyword evidence="3" id="KW-1185">Reference proteome</keyword>
<dbReference type="Proteomes" id="UP000585836">
    <property type="component" value="Unassembled WGS sequence"/>
</dbReference>
<name>A0A7W9PS47_9ACTN</name>
<evidence type="ECO:0000256" key="1">
    <source>
        <dbReference type="SAM" id="MobiDB-lite"/>
    </source>
</evidence>
<protein>
    <submittedName>
        <fullName evidence="2">Uncharacterized protein</fullName>
    </submittedName>
</protein>
<comment type="caution">
    <text evidence="2">The sequence shown here is derived from an EMBL/GenBank/DDBJ whole genome shotgun (WGS) entry which is preliminary data.</text>
</comment>
<feature type="region of interest" description="Disordered" evidence="1">
    <location>
        <begin position="1"/>
        <end position="23"/>
    </location>
</feature>
<accession>A0A7W9PS47</accession>
<dbReference type="AlphaFoldDB" id="A0A7W9PS47"/>
<reference evidence="2 3" key="1">
    <citation type="submission" date="2020-08" db="EMBL/GenBank/DDBJ databases">
        <title>Genomic Encyclopedia of Type Strains, Phase III (KMG-III): the genomes of soil and plant-associated and newly described type strains.</title>
        <authorList>
            <person name="Whitman W."/>
        </authorList>
    </citation>
    <scope>NUCLEOTIDE SEQUENCE [LARGE SCALE GENOMIC DNA]</scope>
    <source>
        <strain evidence="2 3">CECT 3313</strain>
    </source>
</reference>
<dbReference type="EMBL" id="JACHJK010000003">
    <property type="protein sequence ID" value="MBB5926861.1"/>
    <property type="molecule type" value="Genomic_DNA"/>
</dbReference>
<sequence length="50" mass="5680">MGEVPASSDETDEQQAAERRRGRRRRLGQVLLDWSPVLAKLTTIVMQQLS</sequence>